<keyword evidence="1" id="KW-1133">Transmembrane helix</keyword>
<dbReference type="AlphaFoldDB" id="W1NT63"/>
<evidence type="ECO:0000313" key="3">
    <source>
        <dbReference type="Proteomes" id="UP000017836"/>
    </source>
</evidence>
<feature type="transmembrane region" description="Helical" evidence="1">
    <location>
        <begin position="149"/>
        <end position="166"/>
    </location>
</feature>
<dbReference type="Gramene" id="ERN00507">
    <property type="protein sequence ID" value="ERN00507"/>
    <property type="gene ID" value="AMTR_s00102p00031770"/>
</dbReference>
<feature type="transmembrane region" description="Helical" evidence="1">
    <location>
        <begin position="113"/>
        <end position="137"/>
    </location>
</feature>
<keyword evidence="3" id="KW-1185">Reference proteome</keyword>
<keyword evidence="1" id="KW-0472">Membrane</keyword>
<organism evidence="2 3">
    <name type="scientific">Amborella trichopoda</name>
    <dbReference type="NCBI Taxonomy" id="13333"/>
    <lineage>
        <taxon>Eukaryota</taxon>
        <taxon>Viridiplantae</taxon>
        <taxon>Streptophyta</taxon>
        <taxon>Embryophyta</taxon>
        <taxon>Tracheophyta</taxon>
        <taxon>Spermatophyta</taxon>
        <taxon>Magnoliopsida</taxon>
        <taxon>Amborellales</taxon>
        <taxon>Amborellaceae</taxon>
        <taxon>Amborella</taxon>
    </lineage>
</organism>
<keyword evidence="1" id="KW-0812">Transmembrane</keyword>
<reference evidence="3" key="1">
    <citation type="journal article" date="2013" name="Science">
        <title>The Amborella genome and the evolution of flowering plants.</title>
        <authorList>
            <consortium name="Amborella Genome Project"/>
        </authorList>
    </citation>
    <scope>NUCLEOTIDE SEQUENCE [LARGE SCALE GENOMIC DNA]</scope>
</reference>
<proteinExistence type="predicted"/>
<evidence type="ECO:0000256" key="1">
    <source>
        <dbReference type="SAM" id="Phobius"/>
    </source>
</evidence>
<evidence type="ECO:0000313" key="2">
    <source>
        <dbReference type="EMBL" id="ERN00507.1"/>
    </source>
</evidence>
<dbReference type="EMBL" id="KI394858">
    <property type="protein sequence ID" value="ERN00507.1"/>
    <property type="molecule type" value="Genomic_DNA"/>
</dbReference>
<feature type="transmembrane region" description="Helical" evidence="1">
    <location>
        <begin position="172"/>
        <end position="193"/>
    </location>
</feature>
<dbReference type="OrthoDB" id="1879444at2759"/>
<feature type="transmembrane region" description="Helical" evidence="1">
    <location>
        <begin position="86"/>
        <end position="107"/>
    </location>
</feature>
<feature type="transmembrane region" description="Helical" evidence="1">
    <location>
        <begin position="56"/>
        <end position="74"/>
    </location>
</feature>
<dbReference type="HOGENOM" id="CLU_941198_0_0_1"/>
<feature type="transmembrane region" description="Helical" evidence="1">
    <location>
        <begin position="229"/>
        <end position="250"/>
    </location>
</feature>
<dbReference type="Proteomes" id="UP000017836">
    <property type="component" value="Unassembled WGS sequence"/>
</dbReference>
<sequence>MSFQAIGNFFPCFFHYAASRNHVLLRLLQFLFPNSSPAIPSIHLKAFGREIVHVKWPLVAIVSSMTGTLCFIAGKQSFSHPKKGSFLMANALLWYCLMCLGGFFHHSFFNKRNIFYCFDVFGTCCSSVSLIAAILGVDDRISSNRRNFIVFYAMATIFVIFGPQWAREALYLLPTTVALCVGSWYLAVVIEALRLDDDRRKKREKVGDGEKNTKEMKREEKLIDDLKKWVLIMGFGGVISVVGLVFNRWIMGFMGPHAGVLLWFFVGCGIALLGSSRVFHILNNADFALFCFDVLD</sequence>
<gene>
    <name evidence="2" type="ORF">AMTR_s00102p00031770</name>
</gene>
<name>W1NT63_AMBTC</name>
<feature type="transmembrane region" description="Helical" evidence="1">
    <location>
        <begin position="256"/>
        <end position="274"/>
    </location>
</feature>
<dbReference type="OMA" id="YIQEICP"/>
<protein>
    <submittedName>
        <fullName evidence="2">Uncharacterized protein</fullName>
    </submittedName>
</protein>
<dbReference type="eggNOG" id="ENOG502SWQU">
    <property type="taxonomic scope" value="Eukaryota"/>
</dbReference>
<accession>W1NT63</accession>